<sequence length="34" mass="3870">MRAPLVVAFVTVRNGLSPSHCVFRSHERLIFSEI</sequence>
<dbReference type="AlphaFoldDB" id="A0A0M3IL97"/>
<proteinExistence type="predicted"/>
<organism evidence="1 2">
    <name type="scientific">Ascaris lumbricoides</name>
    <name type="common">Giant roundworm</name>
    <dbReference type="NCBI Taxonomy" id="6252"/>
    <lineage>
        <taxon>Eukaryota</taxon>
        <taxon>Metazoa</taxon>
        <taxon>Ecdysozoa</taxon>
        <taxon>Nematoda</taxon>
        <taxon>Chromadorea</taxon>
        <taxon>Rhabditida</taxon>
        <taxon>Spirurina</taxon>
        <taxon>Ascaridomorpha</taxon>
        <taxon>Ascaridoidea</taxon>
        <taxon>Ascarididae</taxon>
        <taxon>Ascaris</taxon>
    </lineage>
</organism>
<dbReference type="WBParaSite" id="ALUE_0001952501-mRNA-1">
    <property type="protein sequence ID" value="ALUE_0001952501-mRNA-1"/>
    <property type="gene ID" value="ALUE_0001952501"/>
</dbReference>
<reference evidence="2" key="1">
    <citation type="submission" date="2017-02" db="UniProtKB">
        <authorList>
            <consortium name="WormBaseParasite"/>
        </authorList>
    </citation>
    <scope>IDENTIFICATION</scope>
</reference>
<keyword evidence="1" id="KW-1185">Reference proteome</keyword>
<protein>
    <submittedName>
        <fullName evidence="2">Uncharacterized protein</fullName>
    </submittedName>
</protein>
<evidence type="ECO:0000313" key="2">
    <source>
        <dbReference type="WBParaSite" id="ALUE_0001952501-mRNA-1"/>
    </source>
</evidence>
<accession>A0A0M3IL97</accession>
<name>A0A0M3IL97_ASCLU</name>
<evidence type="ECO:0000313" key="1">
    <source>
        <dbReference type="Proteomes" id="UP000036681"/>
    </source>
</evidence>
<dbReference type="Proteomes" id="UP000036681">
    <property type="component" value="Unplaced"/>
</dbReference>